<protein>
    <submittedName>
        <fullName evidence="2">Uncharacterized protein</fullName>
    </submittedName>
</protein>
<sequence>MGMLQPGSAGPGDRPDLLRGSLSSPHRPSPHDSLLSTASHVINKEGEEAKAKYNGDFVHVKYFHVHAGGNFEVKNRTMTLLKQVSVLLLLLLLLLLLGVFECPPPPPPPGCLPCTARGDRAVHSLRTVLAHEGFTAIVPGGGRGRTRSLARKHKGNVGNKITRSNIRGVCILFYSY</sequence>
<organism evidence="2 3">
    <name type="scientific">Portunus trituberculatus</name>
    <name type="common">Swimming crab</name>
    <name type="synonym">Neptunus trituberculatus</name>
    <dbReference type="NCBI Taxonomy" id="210409"/>
    <lineage>
        <taxon>Eukaryota</taxon>
        <taxon>Metazoa</taxon>
        <taxon>Ecdysozoa</taxon>
        <taxon>Arthropoda</taxon>
        <taxon>Crustacea</taxon>
        <taxon>Multicrustacea</taxon>
        <taxon>Malacostraca</taxon>
        <taxon>Eumalacostraca</taxon>
        <taxon>Eucarida</taxon>
        <taxon>Decapoda</taxon>
        <taxon>Pleocyemata</taxon>
        <taxon>Brachyura</taxon>
        <taxon>Eubrachyura</taxon>
        <taxon>Portunoidea</taxon>
        <taxon>Portunidae</taxon>
        <taxon>Portuninae</taxon>
        <taxon>Portunus</taxon>
    </lineage>
</organism>
<dbReference type="OrthoDB" id="1890790at2759"/>
<keyword evidence="3" id="KW-1185">Reference proteome</keyword>
<accession>A0A5B7FL91</accession>
<reference evidence="2 3" key="1">
    <citation type="submission" date="2019-05" db="EMBL/GenBank/DDBJ databases">
        <title>Another draft genome of Portunus trituberculatus and its Hox gene families provides insights of decapod evolution.</title>
        <authorList>
            <person name="Jeong J.-H."/>
            <person name="Song I."/>
            <person name="Kim S."/>
            <person name="Choi T."/>
            <person name="Kim D."/>
            <person name="Ryu S."/>
            <person name="Kim W."/>
        </authorList>
    </citation>
    <scope>NUCLEOTIDE SEQUENCE [LARGE SCALE GENOMIC DNA]</scope>
    <source>
        <tissue evidence="2">Muscle</tissue>
    </source>
</reference>
<evidence type="ECO:0000313" key="3">
    <source>
        <dbReference type="Proteomes" id="UP000324222"/>
    </source>
</evidence>
<comment type="caution">
    <text evidence="2">The sequence shown here is derived from an EMBL/GenBank/DDBJ whole genome shotgun (WGS) entry which is preliminary data.</text>
</comment>
<evidence type="ECO:0000313" key="2">
    <source>
        <dbReference type="EMBL" id="MPC45929.1"/>
    </source>
</evidence>
<dbReference type="EMBL" id="VSRR010006961">
    <property type="protein sequence ID" value="MPC45929.1"/>
    <property type="molecule type" value="Genomic_DNA"/>
</dbReference>
<evidence type="ECO:0000256" key="1">
    <source>
        <dbReference type="SAM" id="MobiDB-lite"/>
    </source>
</evidence>
<dbReference type="Proteomes" id="UP000324222">
    <property type="component" value="Unassembled WGS sequence"/>
</dbReference>
<proteinExistence type="predicted"/>
<dbReference type="AlphaFoldDB" id="A0A5B7FL91"/>
<feature type="region of interest" description="Disordered" evidence="1">
    <location>
        <begin position="1"/>
        <end position="34"/>
    </location>
</feature>
<gene>
    <name evidence="2" type="ORF">E2C01_039635</name>
</gene>
<name>A0A5B7FL91_PORTR</name>